<name>A0A0L0P6A2_CANAR</name>
<dbReference type="AlphaFoldDB" id="A0A0L0P6A2"/>
<accession>A0A0L0P6A2</accession>
<comment type="caution">
    <text evidence="1">The sequence shown here is derived from an EMBL/GenBank/DDBJ whole genome shotgun (WGS) entry which is preliminary data.</text>
</comment>
<organism evidence="1 2">
    <name type="scientific">Candidozyma auris</name>
    <name type="common">Yeast</name>
    <name type="synonym">Candida auris</name>
    <dbReference type="NCBI Taxonomy" id="498019"/>
    <lineage>
        <taxon>Eukaryota</taxon>
        <taxon>Fungi</taxon>
        <taxon>Dikarya</taxon>
        <taxon>Ascomycota</taxon>
        <taxon>Saccharomycotina</taxon>
        <taxon>Pichiomycetes</taxon>
        <taxon>Metschnikowiaceae</taxon>
        <taxon>Candidozyma</taxon>
    </lineage>
</organism>
<protein>
    <submittedName>
        <fullName evidence="1">Uncharacterized protein</fullName>
    </submittedName>
</protein>
<dbReference type="VEuPathDB" id="FungiDB:QG37_01250"/>
<proteinExistence type="predicted"/>
<reference evidence="2" key="1">
    <citation type="journal article" date="2015" name="BMC Genomics">
        <title>Draft genome of a commonly misdiagnosed multidrug resistant pathogen Candida auris.</title>
        <authorList>
            <person name="Chatterjee S."/>
            <person name="Alampalli S.V."/>
            <person name="Nageshan R.K."/>
            <person name="Chettiar S.T."/>
            <person name="Joshi S."/>
            <person name="Tatu U.S."/>
        </authorList>
    </citation>
    <scope>NUCLEOTIDE SEQUENCE [LARGE SCALE GENOMIC DNA]</scope>
    <source>
        <strain evidence="2">6684</strain>
    </source>
</reference>
<gene>
    <name evidence="1" type="ORF">QG37_01250</name>
</gene>
<dbReference type="Proteomes" id="UP000037122">
    <property type="component" value="Unassembled WGS sequence"/>
</dbReference>
<evidence type="ECO:0000313" key="2">
    <source>
        <dbReference type="Proteomes" id="UP000037122"/>
    </source>
</evidence>
<evidence type="ECO:0000313" key="1">
    <source>
        <dbReference type="EMBL" id="KNE01902.1"/>
    </source>
</evidence>
<dbReference type="EMBL" id="LGST01000008">
    <property type="protein sequence ID" value="KNE01902.1"/>
    <property type="molecule type" value="Genomic_DNA"/>
</dbReference>
<sequence>MVISKEVGNPLMRRPKKKKNVQIVNRVGAMALMCRARLGRIMVEGEDEMEKEGPDFER</sequence>